<evidence type="ECO:0000256" key="8">
    <source>
        <dbReference type="SAM" id="MobiDB-lite"/>
    </source>
</evidence>
<dbReference type="EMBL" id="JBHRXX010000002">
    <property type="protein sequence ID" value="MFC3683150.1"/>
    <property type="molecule type" value="Genomic_DNA"/>
</dbReference>
<comment type="similarity">
    <text evidence="1">Belongs to the tannase family.</text>
</comment>
<keyword evidence="7" id="KW-1015">Disulfide bond</keyword>
<keyword evidence="3" id="KW-0479">Metal-binding</keyword>
<dbReference type="InterPro" id="IPR029058">
    <property type="entry name" value="AB_hydrolase_fold"/>
</dbReference>
<keyword evidence="4 9" id="KW-0732">Signal</keyword>
<evidence type="ECO:0000256" key="4">
    <source>
        <dbReference type="ARBA" id="ARBA00022729"/>
    </source>
</evidence>
<protein>
    <submittedName>
        <fullName evidence="10">Tannase/feruloyl esterase family alpha/beta hydrolase</fullName>
    </submittedName>
</protein>
<evidence type="ECO:0000256" key="5">
    <source>
        <dbReference type="ARBA" id="ARBA00022801"/>
    </source>
</evidence>
<dbReference type="InterPro" id="IPR011118">
    <property type="entry name" value="Tannase/feruloyl_esterase"/>
</dbReference>
<proteinExistence type="inferred from homology"/>
<sequence length="592" mass="61721">MKRSPSPRRLALAAIPALALTACSQMGPAHKAGPSGVAKGAALQQCETLATSFRHDQTAIESATVVAAGTLRLGGHEHSRPLPQGAAPAQPTGGNPVAEHCLVKGAMHKRKGSDGRDYAIGFEMRLPKAWNGRFYYQGNGGLDGNVRPAEGALGGGPLTGALMQGFAVISSDAGHSGPQTPYFGLEPQSRLDYGYQAVAKLTPMAKALIAAAYGKGPDRSYLGGCSNGGRHAMVEAARGQAYDGYLVGAPGYRLPNAALAQLWGAQQWAPLAVPGATTQHPLNPTAKIPDLSGAFTKAERQLVADAILGKCDALDGAKDGMVQAMQACQTAFNVKTDVPTCSGDRNGSCLSAAQKDVVANVFAGGRTSSGQAIYSAFPFDPGLAGDNWGTWKFANSVALDPLSVGTVFSVPPGMFDPLKVDINARLPMFSATNEVYRESGLSLMTPPGHENPVNLAKLKDRGAKMIVYHGVADAIFSAEDTRQWMLRLDQALGGKADSFARYFPVPGMAHCSGGPSTDQFDLLSPLVKWVEQGEAPQAVKATARGVGNPGGANNEVPASWAPNRSRPLCAYPTVATYKGSGPMEDASSFACR</sequence>
<dbReference type="Pfam" id="PF07519">
    <property type="entry name" value="Tannase"/>
    <property type="match status" value="1"/>
</dbReference>
<evidence type="ECO:0000256" key="2">
    <source>
        <dbReference type="ARBA" id="ARBA00022487"/>
    </source>
</evidence>
<organism evidence="10 11">
    <name type="scientific">Hydrogenophaga luteola</name>
    <dbReference type="NCBI Taxonomy" id="1591122"/>
    <lineage>
        <taxon>Bacteria</taxon>
        <taxon>Pseudomonadati</taxon>
        <taxon>Pseudomonadota</taxon>
        <taxon>Betaproteobacteria</taxon>
        <taxon>Burkholderiales</taxon>
        <taxon>Comamonadaceae</taxon>
        <taxon>Hydrogenophaga</taxon>
    </lineage>
</organism>
<dbReference type="SUPFAM" id="SSF53474">
    <property type="entry name" value="alpha/beta-Hydrolases"/>
    <property type="match status" value="1"/>
</dbReference>
<dbReference type="PANTHER" id="PTHR33938">
    <property type="entry name" value="FERULOYL ESTERASE B-RELATED"/>
    <property type="match status" value="1"/>
</dbReference>
<feature type="chain" id="PRO_5045376979" evidence="9">
    <location>
        <begin position="32"/>
        <end position="592"/>
    </location>
</feature>
<evidence type="ECO:0000256" key="1">
    <source>
        <dbReference type="ARBA" id="ARBA00006249"/>
    </source>
</evidence>
<evidence type="ECO:0000256" key="3">
    <source>
        <dbReference type="ARBA" id="ARBA00022723"/>
    </source>
</evidence>
<evidence type="ECO:0000256" key="7">
    <source>
        <dbReference type="ARBA" id="ARBA00023157"/>
    </source>
</evidence>
<feature type="region of interest" description="Disordered" evidence="8">
    <location>
        <begin position="75"/>
        <end position="95"/>
    </location>
</feature>
<evidence type="ECO:0000256" key="6">
    <source>
        <dbReference type="ARBA" id="ARBA00022837"/>
    </source>
</evidence>
<name>A0ABV7W068_9BURK</name>
<keyword evidence="11" id="KW-1185">Reference proteome</keyword>
<keyword evidence="5 10" id="KW-0378">Hydrolase</keyword>
<gene>
    <name evidence="10" type="ORF">ACFOPI_06060</name>
</gene>
<evidence type="ECO:0000313" key="11">
    <source>
        <dbReference type="Proteomes" id="UP001595729"/>
    </source>
</evidence>
<reference evidence="11" key="1">
    <citation type="journal article" date="2019" name="Int. J. Syst. Evol. Microbiol.">
        <title>The Global Catalogue of Microorganisms (GCM) 10K type strain sequencing project: providing services to taxonomists for standard genome sequencing and annotation.</title>
        <authorList>
            <consortium name="The Broad Institute Genomics Platform"/>
            <consortium name="The Broad Institute Genome Sequencing Center for Infectious Disease"/>
            <person name="Wu L."/>
            <person name="Ma J."/>
        </authorList>
    </citation>
    <scope>NUCLEOTIDE SEQUENCE [LARGE SCALE GENOMIC DNA]</scope>
    <source>
        <strain evidence="11">KCTC 42501</strain>
    </source>
</reference>
<evidence type="ECO:0000313" key="10">
    <source>
        <dbReference type="EMBL" id="MFC3683150.1"/>
    </source>
</evidence>
<accession>A0ABV7W068</accession>
<dbReference type="Proteomes" id="UP001595729">
    <property type="component" value="Unassembled WGS sequence"/>
</dbReference>
<dbReference type="PANTHER" id="PTHR33938:SF15">
    <property type="entry name" value="FERULOYL ESTERASE B-RELATED"/>
    <property type="match status" value="1"/>
</dbReference>
<comment type="caution">
    <text evidence="10">The sequence shown here is derived from an EMBL/GenBank/DDBJ whole genome shotgun (WGS) entry which is preliminary data.</text>
</comment>
<dbReference type="GO" id="GO:0016787">
    <property type="term" value="F:hydrolase activity"/>
    <property type="evidence" value="ECO:0007669"/>
    <property type="project" value="UniProtKB-KW"/>
</dbReference>
<keyword evidence="2" id="KW-0719">Serine esterase</keyword>
<keyword evidence="6" id="KW-0106">Calcium</keyword>
<dbReference type="PROSITE" id="PS51257">
    <property type="entry name" value="PROKAR_LIPOPROTEIN"/>
    <property type="match status" value="1"/>
</dbReference>
<feature type="signal peptide" evidence="9">
    <location>
        <begin position="1"/>
        <end position="31"/>
    </location>
</feature>
<dbReference type="RefSeq" id="WP_382172121.1">
    <property type="nucleotide sequence ID" value="NZ_JBHRXX010000002.1"/>
</dbReference>
<evidence type="ECO:0000256" key="9">
    <source>
        <dbReference type="SAM" id="SignalP"/>
    </source>
</evidence>